<comment type="caution">
    <text evidence="2">The sequence shown here is derived from an EMBL/GenBank/DDBJ whole genome shotgun (WGS) entry which is preliminary data.</text>
</comment>
<gene>
    <name evidence="2" type="ORF">WA026_008821</name>
</gene>
<dbReference type="AlphaFoldDB" id="A0AAW1VCI2"/>
<dbReference type="GO" id="GO:0019843">
    <property type="term" value="F:rRNA binding"/>
    <property type="evidence" value="ECO:0007669"/>
    <property type="project" value="TreeGrafter"/>
</dbReference>
<accession>A0AAW1VCI2</accession>
<dbReference type="Proteomes" id="UP001431783">
    <property type="component" value="Unassembled WGS sequence"/>
</dbReference>
<name>A0AAW1VCI2_9CUCU</name>
<keyword evidence="3" id="KW-1185">Reference proteome</keyword>
<feature type="repeat" description="RCC1" evidence="1">
    <location>
        <begin position="175"/>
        <end position="231"/>
    </location>
</feature>
<dbReference type="PROSITE" id="PS50012">
    <property type="entry name" value="RCC1_3"/>
    <property type="match status" value="6"/>
</dbReference>
<sequence length="448" mass="49857">MVSIFPRFLRKQIVYIKRSLSTRKRKYPINPEDTLNLPIFEYGVSKKSYNRIFVWGNTKSGALGIPYIKSSESYDVIKDFHRPKRLGFGEKNEVKQIACGFGYTLFSINSEDSDELYGTGLNTDSQIGYHDIRKNKPLELIFYPKHISLPWKNVSNIKILKISAGRAHSLVLTNDGLFCLGNNAYGQCGRPCIKDEDYSISNYIHRIEKLDGNKIVDIECGQDHSLALTEDGSVYSCGWGADGQTGLGSFENCHSFSKVGGDISTEKIVKLNSRCDFVMALNDNGEVFGWGNTEYAQITLSDGKQQICSPTYMKMLNKLGKIIDIGAGGSFCLVLNENREVFSWGFGILGFGPNVQHSVEPMKIPEVLFGKNDFQPNNMVERIACGVSHAFAITSLGDLYAWGRNRNGCLGLGDEHDQFFPIKVCLGGTVNNVHCGIDHTVAICKPFI</sequence>
<organism evidence="2 3">
    <name type="scientific">Henosepilachna vigintioctopunctata</name>
    <dbReference type="NCBI Taxonomy" id="420089"/>
    <lineage>
        <taxon>Eukaryota</taxon>
        <taxon>Metazoa</taxon>
        <taxon>Ecdysozoa</taxon>
        <taxon>Arthropoda</taxon>
        <taxon>Hexapoda</taxon>
        <taxon>Insecta</taxon>
        <taxon>Pterygota</taxon>
        <taxon>Neoptera</taxon>
        <taxon>Endopterygota</taxon>
        <taxon>Coleoptera</taxon>
        <taxon>Polyphaga</taxon>
        <taxon>Cucujiformia</taxon>
        <taxon>Coccinelloidea</taxon>
        <taxon>Coccinellidae</taxon>
        <taxon>Epilachninae</taxon>
        <taxon>Epilachnini</taxon>
        <taxon>Henosepilachna</taxon>
    </lineage>
</organism>
<dbReference type="GO" id="GO:0005085">
    <property type="term" value="F:guanyl-nucleotide exchange factor activity"/>
    <property type="evidence" value="ECO:0007669"/>
    <property type="project" value="TreeGrafter"/>
</dbReference>
<evidence type="ECO:0008006" key="4">
    <source>
        <dbReference type="Google" id="ProtNLM"/>
    </source>
</evidence>
<dbReference type="PRINTS" id="PR00633">
    <property type="entry name" value="RCCNDNSATION"/>
</dbReference>
<feature type="repeat" description="RCC1" evidence="1">
    <location>
        <begin position="285"/>
        <end position="338"/>
    </location>
</feature>
<dbReference type="Pfam" id="PF00415">
    <property type="entry name" value="RCC1"/>
    <property type="match status" value="4"/>
</dbReference>
<dbReference type="InterPro" id="IPR009091">
    <property type="entry name" value="RCC1/BLIP-II"/>
</dbReference>
<dbReference type="Pfam" id="PF13540">
    <property type="entry name" value="RCC1_2"/>
    <property type="match status" value="2"/>
</dbReference>
<feature type="repeat" description="RCC1" evidence="1">
    <location>
        <begin position="50"/>
        <end position="110"/>
    </location>
</feature>
<feature type="repeat" description="RCC1" evidence="1">
    <location>
        <begin position="397"/>
        <end position="446"/>
    </location>
</feature>
<reference evidence="2 3" key="1">
    <citation type="submission" date="2023-03" db="EMBL/GenBank/DDBJ databases">
        <title>Genome insight into feeding habits of ladybird beetles.</title>
        <authorList>
            <person name="Li H.-S."/>
            <person name="Huang Y.-H."/>
            <person name="Pang H."/>
        </authorList>
    </citation>
    <scope>NUCLEOTIDE SEQUENCE [LARGE SCALE GENOMIC DNA]</scope>
    <source>
        <strain evidence="2">SYSU_2023b</strain>
        <tissue evidence="2">Whole body</tissue>
    </source>
</reference>
<dbReference type="InterPro" id="IPR053035">
    <property type="entry name" value="Mitochondrial_GEF_domain"/>
</dbReference>
<dbReference type="PANTHER" id="PTHR46337:SF1">
    <property type="entry name" value="RCC1-LIKE G EXCHANGING FACTOR-LIKE PROTEIN"/>
    <property type="match status" value="1"/>
</dbReference>
<evidence type="ECO:0000313" key="2">
    <source>
        <dbReference type="EMBL" id="KAK9890012.1"/>
    </source>
</evidence>
<protein>
    <recommendedName>
        <fullName evidence="4">RCC1-like G exchanging factor-like protein</fullName>
    </recommendedName>
</protein>
<dbReference type="Gene3D" id="2.130.10.30">
    <property type="entry name" value="Regulator of chromosome condensation 1/beta-lactamase-inhibitor protein II"/>
    <property type="match status" value="2"/>
</dbReference>
<dbReference type="SUPFAM" id="SSF50985">
    <property type="entry name" value="RCC1/BLIP-II"/>
    <property type="match status" value="1"/>
</dbReference>
<dbReference type="GO" id="GO:0005743">
    <property type="term" value="C:mitochondrial inner membrane"/>
    <property type="evidence" value="ECO:0007669"/>
    <property type="project" value="TreeGrafter"/>
</dbReference>
<dbReference type="InterPro" id="IPR000408">
    <property type="entry name" value="Reg_chr_condens"/>
</dbReference>
<feature type="repeat" description="RCC1" evidence="1">
    <location>
        <begin position="339"/>
        <end position="396"/>
    </location>
</feature>
<feature type="repeat" description="RCC1" evidence="1">
    <location>
        <begin position="114"/>
        <end position="175"/>
    </location>
</feature>
<evidence type="ECO:0000313" key="3">
    <source>
        <dbReference type="Proteomes" id="UP001431783"/>
    </source>
</evidence>
<proteinExistence type="predicted"/>
<dbReference type="GO" id="GO:0070131">
    <property type="term" value="P:positive regulation of mitochondrial translation"/>
    <property type="evidence" value="ECO:0007669"/>
    <property type="project" value="TreeGrafter"/>
</dbReference>
<dbReference type="PANTHER" id="PTHR46337">
    <property type="entry name" value="RCC1-LIKE G EXCHANGING FACTOR-LIKE PROTEIN"/>
    <property type="match status" value="1"/>
</dbReference>
<dbReference type="PROSITE" id="PS00626">
    <property type="entry name" value="RCC1_2"/>
    <property type="match status" value="1"/>
</dbReference>
<evidence type="ECO:0000256" key="1">
    <source>
        <dbReference type="PROSITE-ProRule" id="PRU00235"/>
    </source>
</evidence>
<dbReference type="EMBL" id="JARQZJ010000124">
    <property type="protein sequence ID" value="KAK9890012.1"/>
    <property type="molecule type" value="Genomic_DNA"/>
</dbReference>